<dbReference type="InterPro" id="IPR024425">
    <property type="entry name" value="LiaF-like_C"/>
</dbReference>
<dbReference type="Pfam" id="PF04024">
    <property type="entry name" value="PspC"/>
    <property type="match status" value="1"/>
</dbReference>
<evidence type="ECO:0000256" key="6">
    <source>
        <dbReference type="SAM" id="MobiDB-lite"/>
    </source>
</evidence>
<evidence type="ECO:0000259" key="8">
    <source>
        <dbReference type="Pfam" id="PF04024"/>
    </source>
</evidence>
<feature type="transmembrane region" description="Helical" evidence="7">
    <location>
        <begin position="258"/>
        <end position="277"/>
    </location>
</feature>
<dbReference type="InterPro" id="IPR007168">
    <property type="entry name" value="Phageshock_PspC_N"/>
</dbReference>
<comment type="subcellular location">
    <subcellularLocation>
        <location evidence="1">Cell membrane</location>
        <topology evidence="1">Single-pass membrane protein</topology>
    </subcellularLocation>
</comment>
<dbReference type="Proteomes" id="UP000517916">
    <property type="component" value="Unassembled WGS sequence"/>
</dbReference>
<dbReference type="Pfam" id="PF09922">
    <property type="entry name" value="LiaF-like_C"/>
    <property type="match status" value="1"/>
</dbReference>
<evidence type="ECO:0000256" key="5">
    <source>
        <dbReference type="ARBA" id="ARBA00023136"/>
    </source>
</evidence>
<sequence>MNGTKGQAINVEELLKDFWATRPRRPKQGRLIAGVATGIARRYAVDPVLVRVLLVVSAIYGGAGVLLYLAGWLVLAEEDDEVSPAESVLGRGSSSSSRGFTVVLAVLGAVAISYLFNNPFGGFSGFFGLLALLAGLVVLHNGRAHLGTPGAPTTPRNSTTAGGAMTSSSQTLSPDWDPLGAAPGGWDLPDPFDSTPTSATSATEPLAPPPPPPPPAPPLHPTGPGHHSHVTGVTFGLALVTGAVLAAVSTVTPWLTPGHIVGIVAGVFGLGMVVGAFTRGGRGLIAPTIVSALAAFVLTSAPSHGGAGVGSINEAPTGNVAAAYTVSVGDVRLDLTKVPLSKDKPITTSVNVDVGDARVVVPHDADVELTCGVRLGSARCLDFHKNGSNVSRQLTSKADSGQSAGTIRLTVNNGLGDVVVSRG</sequence>
<feature type="compositionally biased region" description="Pro residues" evidence="6">
    <location>
        <begin position="206"/>
        <end position="221"/>
    </location>
</feature>
<keyword evidence="2" id="KW-1003">Cell membrane</keyword>
<feature type="compositionally biased region" description="Low complexity" evidence="6">
    <location>
        <begin position="158"/>
        <end position="171"/>
    </location>
</feature>
<evidence type="ECO:0000256" key="7">
    <source>
        <dbReference type="SAM" id="Phobius"/>
    </source>
</evidence>
<keyword evidence="3 7" id="KW-0812">Transmembrane</keyword>
<dbReference type="InterPro" id="IPR052027">
    <property type="entry name" value="PspC"/>
</dbReference>
<protein>
    <submittedName>
        <fullName evidence="10">Phage shock protein PspC (Stress-responsive transcriptional regulator)</fullName>
    </submittedName>
</protein>
<gene>
    <name evidence="10" type="ORF">BC739_008713</name>
</gene>
<accession>A0ABR6BXY0</accession>
<keyword evidence="11" id="KW-1185">Reference proteome</keyword>
<feature type="domain" description="Phage shock protein PspC N-terminal" evidence="8">
    <location>
        <begin position="22"/>
        <end position="77"/>
    </location>
</feature>
<dbReference type="EMBL" id="JACJID010000009">
    <property type="protein sequence ID" value="MBA8931461.1"/>
    <property type="molecule type" value="Genomic_DNA"/>
</dbReference>
<dbReference type="RefSeq" id="WP_182840373.1">
    <property type="nucleotide sequence ID" value="NZ_BAAABQ010000009.1"/>
</dbReference>
<evidence type="ECO:0000259" key="9">
    <source>
        <dbReference type="Pfam" id="PF09922"/>
    </source>
</evidence>
<feature type="transmembrane region" description="Helical" evidence="7">
    <location>
        <begin position="97"/>
        <end position="116"/>
    </location>
</feature>
<feature type="transmembrane region" description="Helical" evidence="7">
    <location>
        <begin position="230"/>
        <end position="252"/>
    </location>
</feature>
<feature type="region of interest" description="Disordered" evidence="6">
    <location>
        <begin position="146"/>
        <end position="228"/>
    </location>
</feature>
<feature type="transmembrane region" description="Helical" evidence="7">
    <location>
        <begin position="122"/>
        <end position="139"/>
    </location>
</feature>
<organism evidence="10 11">
    <name type="scientific">Kutzneria viridogrisea</name>
    <dbReference type="NCBI Taxonomy" id="47990"/>
    <lineage>
        <taxon>Bacteria</taxon>
        <taxon>Bacillati</taxon>
        <taxon>Actinomycetota</taxon>
        <taxon>Actinomycetes</taxon>
        <taxon>Pseudonocardiales</taxon>
        <taxon>Pseudonocardiaceae</taxon>
        <taxon>Kutzneria</taxon>
    </lineage>
</organism>
<keyword evidence="4 7" id="KW-1133">Transmembrane helix</keyword>
<evidence type="ECO:0000256" key="2">
    <source>
        <dbReference type="ARBA" id="ARBA00022475"/>
    </source>
</evidence>
<comment type="caution">
    <text evidence="10">The sequence shown here is derived from an EMBL/GenBank/DDBJ whole genome shotgun (WGS) entry which is preliminary data.</text>
</comment>
<evidence type="ECO:0000256" key="1">
    <source>
        <dbReference type="ARBA" id="ARBA00004162"/>
    </source>
</evidence>
<name>A0ABR6BXY0_9PSEU</name>
<dbReference type="PANTHER" id="PTHR33885:SF3">
    <property type="entry name" value="PHAGE SHOCK PROTEIN C"/>
    <property type="match status" value="1"/>
</dbReference>
<evidence type="ECO:0000256" key="4">
    <source>
        <dbReference type="ARBA" id="ARBA00022989"/>
    </source>
</evidence>
<keyword evidence="5 7" id="KW-0472">Membrane</keyword>
<feature type="domain" description="Cell wall-active antibiotics response LiaF-like C-terminal" evidence="9">
    <location>
        <begin position="326"/>
        <end position="420"/>
    </location>
</feature>
<feature type="transmembrane region" description="Helical" evidence="7">
    <location>
        <begin position="52"/>
        <end position="76"/>
    </location>
</feature>
<evidence type="ECO:0000313" key="11">
    <source>
        <dbReference type="Proteomes" id="UP000517916"/>
    </source>
</evidence>
<evidence type="ECO:0000256" key="3">
    <source>
        <dbReference type="ARBA" id="ARBA00022692"/>
    </source>
</evidence>
<dbReference type="PANTHER" id="PTHR33885">
    <property type="entry name" value="PHAGE SHOCK PROTEIN C"/>
    <property type="match status" value="1"/>
</dbReference>
<feature type="compositionally biased region" description="Low complexity" evidence="6">
    <location>
        <begin position="194"/>
        <end position="205"/>
    </location>
</feature>
<evidence type="ECO:0000313" key="10">
    <source>
        <dbReference type="EMBL" id="MBA8931461.1"/>
    </source>
</evidence>
<reference evidence="10 11" key="1">
    <citation type="submission" date="2020-08" db="EMBL/GenBank/DDBJ databases">
        <title>Genomic Encyclopedia of Archaeal and Bacterial Type Strains, Phase II (KMG-II): from individual species to whole genera.</title>
        <authorList>
            <person name="Goeker M."/>
        </authorList>
    </citation>
    <scope>NUCLEOTIDE SEQUENCE [LARGE SCALE GENOMIC DNA]</scope>
    <source>
        <strain evidence="10 11">DSM 43850</strain>
    </source>
</reference>
<proteinExistence type="predicted"/>